<keyword evidence="2" id="KW-0812">Transmembrane</keyword>
<evidence type="ECO:0000256" key="2">
    <source>
        <dbReference type="ARBA" id="ARBA00022692"/>
    </source>
</evidence>
<proteinExistence type="predicted"/>
<keyword evidence="4" id="KW-0472">Membrane</keyword>
<dbReference type="OrthoDB" id="25503at2759"/>
<evidence type="ECO:0000256" key="5">
    <source>
        <dbReference type="SAM" id="MobiDB-lite"/>
    </source>
</evidence>
<feature type="compositionally biased region" description="Basic and acidic residues" evidence="5">
    <location>
        <begin position="1"/>
        <end position="10"/>
    </location>
</feature>
<dbReference type="Gene3D" id="2.60.120.920">
    <property type="match status" value="1"/>
</dbReference>
<feature type="compositionally biased region" description="Low complexity" evidence="5">
    <location>
        <begin position="35"/>
        <end position="44"/>
    </location>
</feature>
<sequence>MTADHDERQVQAEVSAPPRGPPPAHAEPDPPPYDPWLAVPDNALLPPPPALREERSPAANASYDDAASGHAWCRANPIWDPRRHNQETLARSQAGHIHLTSPPRSQHVTIGSGRQRLTHVKTTAACADTILLSDVPLFIPSAATSPPNQQAKTIYFELHVTHMGSSGEGDAGIAIGFLAPPYPSWRLPGWHRASLGVHGDDGRRYVDDSWGGRNFVHPFRPGDVVGLGMKFGSRIEVFFTRNGRGEAGWDLHEERDSQAEEGDVFGLEGKHDLLAAVGVFGDVEFEVCFERNGWMFRP</sequence>
<dbReference type="Pfam" id="PF00622">
    <property type="entry name" value="SPRY"/>
    <property type="match status" value="1"/>
</dbReference>
<comment type="subcellular location">
    <subcellularLocation>
        <location evidence="1">Membrane</location>
    </subcellularLocation>
</comment>
<dbReference type="Proteomes" id="UP001138500">
    <property type="component" value="Unassembled WGS sequence"/>
</dbReference>
<dbReference type="AlphaFoldDB" id="A0A9W7SYL3"/>
<evidence type="ECO:0000259" key="6">
    <source>
        <dbReference type="Pfam" id="PF00622"/>
    </source>
</evidence>
<keyword evidence="8" id="KW-1185">Reference proteome</keyword>
<keyword evidence="3" id="KW-1133">Transmembrane helix</keyword>
<feature type="compositionally biased region" description="Pro residues" evidence="5">
    <location>
        <begin position="18"/>
        <end position="34"/>
    </location>
</feature>
<dbReference type="GO" id="GO:0016020">
    <property type="term" value="C:membrane"/>
    <property type="evidence" value="ECO:0007669"/>
    <property type="project" value="UniProtKB-SubCell"/>
</dbReference>
<evidence type="ECO:0000313" key="7">
    <source>
        <dbReference type="EMBL" id="KAH9842130.1"/>
    </source>
</evidence>
<evidence type="ECO:0000256" key="1">
    <source>
        <dbReference type="ARBA" id="ARBA00004370"/>
    </source>
</evidence>
<evidence type="ECO:0000256" key="4">
    <source>
        <dbReference type="ARBA" id="ARBA00023136"/>
    </source>
</evidence>
<reference evidence="7 8" key="2">
    <citation type="journal article" date="2021" name="Curr. Genet.">
        <title>Genetic response to nitrogen starvation in the aggressive Eucalyptus foliar pathogen Teratosphaeria destructans.</title>
        <authorList>
            <person name="Havenga M."/>
            <person name="Wingfield B.D."/>
            <person name="Wingfield M.J."/>
            <person name="Dreyer L.L."/>
            <person name="Roets F."/>
            <person name="Aylward J."/>
        </authorList>
    </citation>
    <scope>NUCLEOTIDE SEQUENCE [LARGE SCALE GENOMIC DNA]</scope>
    <source>
        <strain evidence="7">CMW44962</strain>
    </source>
</reference>
<name>A0A9W7SYL3_9PEZI</name>
<evidence type="ECO:0000256" key="3">
    <source>
        <dbReference type="ARBA" id="ARBA00022989"/>
    </source>
</evidence>
<evidence type="ECO:0000313" key="8">
    <source>
        <dbReference type="Proteomes" id="UP001138500"/>
    </source>
</evidence>
<dbReference type="InterPro" id="IPR003877">
    <property type="entry name" value="SPRY_dom"/>
</dbReference>
<protein>
    <submittedName>
        <fullName evidence="7">Ran-binding protein 9-like</fullName>
    </submittedName>
</protein>
<feature type="region of interest" description="Disordered" evidence="5">
    <location>
        <begin position="1"/>
        <end position="63"/>
    </location>
</feature>
<dbReference type="InterPro" id="IPR050618">
    <property type="entry name" value="Ubq-SigPath_Reg"/>
</dbReference>
<accession>A0A9W7SYL3</accession>
<dbReference type="CDD" id="cd12910">
    <property type="entry name" value="SPRY_SSH4_like"/>
    <property type="match status" value="1"/>
</dbReference>
<dbReference type="PANTHER" id="PTHR12864">
    <property type="entry name" value="RAN BINDING PROTEIN 9-RELATED"/>
    <property type="match status" value="1"/>
</dbReference>
<dbReference type="InterPro" id="IPR035780">
    <property type="entry name" value="SPRY_Ssh4-like"/>
</dbReference>
<comment type="caution">
    <text evidence="7">The sequence shown here is derived from an EMBL/GenBank/DDBJ whole genome shotgun (WGS) entry which is preliminary data.</text>
</comment>
<feature type="domain" description="SPRY" evidence="6">
    <location>
        <begin position="154"/>
        <end position="247"/>
    </location>
</feature>
<reference evidence="7 8" key="1">
    <citation type="journal article" date="2018" name="IMA Fungus">
        <title>IMA Genome-F 10: Nine draft genome sequences of Claviceps purpurea s.lat., including C. arundinis, C. humidiphila, and C. cf. spartinae, pseudomolecules for the pitch canker pathogen Fusarium circinatum, draft genome of Davidsoniella eucalypti, Grosmannia galeiformis, Quambalaria eucalypti, and Teratosphaeria destructans.</title>
        <authorList>
            <person name="Wingfield B.D."/>
            <person name="Liu M."/>
            <person name="Nguyen H.D."/>
            <person name="Lane F.A."/>
            <person name="Morgan S.W."/>
            <person name="De Vos L."/>
            <person name="Wilken P.M."/>
            <person name="Duong T.A."/>
            <person name="Aylward J."/>
            <person name="Coetzee M.P."/>
            <person name="Dadej K."/>
            <person name="De Beer Z.W."/>
            <person name="Findlay W."/>
            <person name="Havenga M."/>
            <person name="Kolarik M."/>
            <person name="Menzies J.G."/>
            <person name="Naidoo K."/>
            <person name="Pochopski O."/>
            <person name="Shoukouhi P."/>
            <person name="Santana Q.C."/>
            <person name="Seifert K.A."/>
            <person name="Soal N."/>
            <person name="Steenkamp E.T."/>
            <person name="Tatham C.T."/>
            <person name="van der Nest M.A."/>
            <person name="Wingfield M.J."/>
        </authorList>
    </citation>
    <scope>NUCLEOTIDE SEQUENCE [LARGE SCALE GENOMIC DNA]</scope>
    <source>
        <strain evidence="7">CMW44962</strain>
    </source>
</reference>
<organism evidence="7 8">
    <name type="scientific">Teratosphaeria destructans</name>
    <dbReference type="NCBI Taxonomy" id="418781"/>
    <lineage>
        <taxon>Eukaryota</taxon>
        <taxon>Fungi</taxon>
        <taxon>Dikarya</taxon>
        <taxon>Ascomycota</taxon>
        <taxon>Pezizomycotina</taxon>
        <taxon>Dothideomycetes</taxon>
        <taxon>Dothideomycetidae</taxon>
        <taxon>Mycosphaerellales</taxon>
        <taxon>Teratosphaeriaceae</taxon>
        <taxon>Teratosphaeria</taxon>
    </lineage>
</organism>
<dbReference type="InterPro" id="IPR043136">
    <property type="entry name" value="B30.2/SPRY_sf"/>
</dbReference>
<gene>
    <name evidence="7" type="ORF">Tdes44962_MAKER07682</name>
</gene>
<dbReference type="EMBL" id="RIBY02000458">
    <property type="protein sequence ID" value="KAH9842130.1"/>
    <property type="molecule type" value="Genomic_DNA"/>
</dbReference>